<dbReference type="Gene3D" id="1.10.10.60">
    <property type="entry name" value="Homeodomain-like"/>
    <property type="match status" value="1"/>
</dbReference>
<evidence type="ECO:0000313" key="3">
    <source>
        <dbReference type="Proteomes" id="UP001500305"/>
    </source>
</evidence>
<evidence type="ECO:0008006" key="4">
    <source>
        <dbReference type="Google" id="ProtNLM"/>
    </source>
</evidence>
<dbReference type="InterPro" id="IPR009057">
    <property type="entry name" value="Homeodomain-like_sf"/>
</dbReference>
<reference evidence="3" key="1">
    <citation type="journal article" date="2019" name="Int. J. Syst. Evol. Microbiol.">
        <title>The Global Catalogue of Microorganisms (GCM) 10K type strain sequencing project: providing services to taxonomists for standard genome sequencing and annotation.</title>
        <authorList>
            <consortium name="The Broad Institute Genomics Platform"/>
            <consortium name="The Broad Institute Genome Sequencing Center for Infectious Disease"/>
            <person name="Wu L."/>
            <person name="Ma J."/>
        </authorList>
    </citation>
    <scope>NUCLEOTIDE SEQUENCE [LARGE SCALE GENOMIC DNA]</scope>
    <source>
        <strain evidence="3">JCM 7356</strain>
    </source>
</reference>
<keyword evidence="3" id="KW-1185">Reference proteome</keyword>
<gene>
    <name evidence="2" type="ORF">GCM10010430_21770</name>
</gene>
<dbReference type="Pfam" id="PF01527">
    <property type="entry name" value="HTH_Tnp_1"/>
    <property type="match status" value="1"/>
</dbReference>
<name>A0ABP5QQT6_9ACTN</name>
<dbReference type="RefSeq" id="WP_425557578.1">
    <property type="nucleotide sequence ID" value="NZ_BAAATR010000007.1"/>
</dbReference>
<feature type="compositionally biased region" description="Basic residues" evidence="1">
    <location>
        <begin position="92"/>
        <end position="101"/>
    </location>
</feature>
<dbReference type="Proteomes" id="UP001500305">
    <property type="component" value="Unassembled WGS sequence"/>
</dbReference>
<feature type="region of interest" description="Disordered" evidence="1">
    <location>
        <begin position="86"/>
        <end position="131"/>
    </location>
</feature>
<dbReference type="InterPro" id="IPR002514">
    <property type="entry name" value="Transposase_8"/>
</dbReference>
<sequence length="131" mass="14675">MGRPSKYSDEFRRDAVALHRASGGRRTFEAVAKEIGVNHETLRNWVRAAGAGSAGPEPALDSDERAELARLRKAEREWQVEKEILRRAAAPRNRRRHGRRTRTADGTRRTSPGPGRRSASRSTNEKPCHPG</sequence>
<evidence type="ECO:0000313" key="2">
    <source>
        <dbReference type="EMBL" id="GAA2240000.1"/>
    </source>
</evidence>
<protein>
    <recommendedName>
        <fullName evidence="4">Transposase</fullName>
    </recommendedName>
</protein>
<accession>A0ABP5QQT6</accession>
<comment type="caution">
    <text evidence="2">The sequence shown here is derived from an EMBL/GenBank/DDBJ whole genome shotgun (WGS) entry which is preliminary data.</text>
</comment>
<feature type="compositionally biased region" description="Low complexity" evidence="1">
    <location>
        <begin position="109"/>
        <end position="122"/>
    </location>
</feature>
<organism evidence="2 3">
    <name type="scientific">Kitasatospora cystarginea</name>
    <dbReference type="NCBI Taxonomy" id="58350"/>
    <lineage>
        <taxon>Bacteria</taxon>
        <taxon>Bacillati</taxon>
        <taxon>Actinomycetota</taxon>
        <taxon>Actinomycetes</taxon>
        <taxon>Kitasatosporales</taxon>
        <taxon>Streptomycetaceae</taxon>
        <taxon>Kitasatospora</taxon>
    </lineage>
</organism>
<proteinExistence type="predicted"/>
<evidence type="ECO:0000256" key="1">
    <source>
        <dbReference type="SAM" id="MobiDB-lite"/>
    </source>
</evidence>
<dbReference type="SUPFAM" id="SSF46689">
    <property type="entry name" value="Homeodomain-like"/>
    <property type="match status" value="1"/>
</dbReference>
<dbReference type="EMBL" id="BAAATR010000007">
    <property type="protein sequence ID" value="GAA2240000.1"/>
    <property type="molecule type" value="Genomic_DNA"/>
</dbReference>